<dbReference type="EMBL" id="CP013979">
    <property type="protein sequence ID" value="ANJ26161.1"/>
    <property type="molecule type" value="Genomic_DNA"/>
</dbReference>
<sequence>MEAPGSTTLVVVGDEASQAIRSIERFANVQAASLAEASDDEVARWSASASAPYVVHDHDPLGHVAAAWVEFFDDQSTFGVLELEIERAMDAAGRREISVPDYYVVLHPEGLPVTWKHWWLGVLAAESPTRVIPWPSADASLAALLRRLPTGRAWPEVQAWLPRVPMSVPDRVGLPSSDQSAESA</sequence>
<reference evidence="2" key="2">
    <citation type="submission" date="2016-01" db="EMBL/GenBank/DDBJ databases">
        <title>Complete genome sequence of Agromyces aureus AR33T and comparison with related organisms.</title>
        <authorList>
            <person name="Corretto E."/>
            <person name="Antonielli L."/>
            <person name="Sessitsch A."/>
            <person name="Brader G."/>
        </authorList>
    </citation>
    <scope>NUCLEOTIDE SEQUENCE [LARGE SCALE GENOMIC DNA]</scope>
    <source>
        <strain evidence="2">AR33</strain>
    </source>
</reference>
<keyword evidence="2" id="KW-1185">Reference proteome</keyword>
<proteinExistence type="predicted"/>
<protein>
    <submittedName>
        <fullName evidence="1">Uncharacterized protein</fullName>
    </submittedName>
</protein>
<accession>A0A191WD25</accession>
<dbReference type="RefSeq" id="WP_067873827.1">
    <property type="nucleotide sequence ID" value="NZ_CP013979.1"/>
</dbReference>
<name>A0A191WD25_9MICO</name>
<dbReference type="KEGG" id="agy:ATC03_04860"/>
<reference evidence="1 2" key="1">
    <citation type="journal article" date="2016" name="Int. J. Syst. Evol. Microbiol.">
        <title>Agromyces aureus sp. nov., isolated from the rhizosphere of Salix caprea L. grown in a heavy-metal-contaminated soil.</title>
        <authorList>
            <person name="Corretto E."/>
            <person name="Antonielli L."/>
            <person name="Sessitsch A."/>
            <person name="Compant S."/>
            <person name="Gorfer M."/>
            <person name="Kuffner M."/>
            <person name="Brader G."/>
        </authorList>
    </citation>
    <scope>NUCLEOTIDE SEQUENCE [LARGE SCALE GENOMIC DNA]</scope>
    <source>
        <strain evidence="1 2">AR33</strain>
    </source>
</reference>
<organism evidence="1 2">
    <name type="scientific">Agromyces aureus</name>
    <dbReference type="NCBI Taxonomy" id="453304"/>
    <lineage>
        <taxon>Bacteria</taxon>
        <taxon>Bacillati</taxon>
        <taxon>Actinomycetota</taxon>
        <taxon>Actinomycetes</taxon>
        <taxon>Micrococcales</taxon>
        <taxon>Microbacteriaceae</taxon>
        <taxon>Agromyces</taxon>
    </lineage>
</organism>
<dbReference type="STRING" id="453304.ATC03_04860"/>
<evidence type="ECO:0000313" key="2">
    <source>
        <dbReference type="Proteomes" id="UP000078437"/>
    </source>
</evidence>
<dbReference type="Proteomes" id="UP000078437">
    <property type="component" value="Chromosome"/>
</dbReference>
<evidence type="ECO:0000313" key="1">
    <source>
        <dbReference type="EMBL" id="ANJ26161.1"/>
    </source>
</evidence>
<dbReference type="AlphaFoldDB" id="A0A191WD25"/>
<dbReference type="OrthoDB" id="3620697at2"/>
<gene>
    <name evidence="1" type="ORF">ATC03_04860</name>
</gene>